<dbReference type="AlphaFoldDB" id="A0AAE3VCF4"/>
<comment type="caution">
    <text evidence="7">The sequence shown here is derived from an EMBL/GenBank/DDBJ whole genome shotgun (WGS) entry which is preliminary data.</text>
</comment>
<organism evidence="7 8">
    <name type="scientific">Oligosphaera ethanolica</name>
    <dbReference type="NCBI Taxonomy" id="760260"/>
    <lineage>
        <taxon>Bacteria</taxon>
        <taxon>Pseudomonadati</taxon>
        <taxon>Lentisphaerota</taxon>
        <taxon>Oligosphaeria</taxon>
        <taxon>Oligosphaerales</taxon>
        <taxon>Oligosphaeraceae</taxon>
        <taxon>Oligosphaera</taxon>
    </lineage>
</organism>
<keyword evidence="4 5" id="KW-0472">Membrane</keyword>
<dbReference type="InterPro" id="IPR010432">
    <property type="entry name" value="RDD"/>
</dbReference>
<protein>
    <submittedName>
        <fullName evidence="7">RDD family membrane protein YckC</fullName>
    </submittedName>
</protein>
<evidence type="ECO:0000256" key="1">
    <source>
        <dbReference type="ARBA" id="ARBA00004141"/>
    </source>
</evidence>
<proteinExistence type="predicted"/>
<evidence type="ECO:0000259" key="6">
    <source>
        <dbReference type="Pfam" id="PF06271"/>
    </source>
</evidence>
<dbReference type="RefSeq" id="WP_307259090.1">
    <property type="nucleotide sequence ID" value="NZ_JAUSVL010000001.1"/>
</dbReference>
<keyword evidence="3 5" id="KW-1133">Transmembrane helix</keyword>
<feature type="transmembrane region" description="Helical" evidence="5">
    <location>
        <begin position="192"/>
        <end position="217"/>
    </location>
</feature>
<gene>
    <name evidence="7" type="ORF">J3R75_000039</name>
</gene>
<name>A0AAE3VCF4_9BACT</name>
<dbReference type="EMBL" id="JAUSVL010000001">
    <property type="protein sequence ID" value="MDQ0287932.1"/>
    <property type="molecule type" value="Genomic_DNA"/>
</dbReference>
<evidence type="ECO:0000256" key="2">
    <source>
        <dbReference type="ARBA" id="ARBA00022692"/>
    </source>
</evidence>
<evidence type="ECO:0000313" key="8">
    <source>
        <dbReference type="Proteomes" id="UP001238163"/>
    </source>
</evidence>
<dbReference type="Pfam" id="PF06271">
    <property type="entry name" value="RDD"/>
    <property type="match status" value="1"/>
</dbReference>
<evidence type="ECO:0000256" key="4">
    <source>
        <dbReference type="ARBA" id="ARBA00023136"/>
    </source>
</evidence>
<keyword evidence="2 5" id="KW-0812">Transmembrane</keyword>
<accession>A0AAE3VCF4</accession>
<dbReference type="GO" id="GO:0016020">
    <property type="term" value="C:membrane"/>
    <property type="evidence" value="ECO:0007669"/>
    <property type="project" value="UniProtKB-SubCell"/>
</dbReference>
<feature type="transmembrane region" description="Helical" evidence="5">
    <location>
        <begin position="149"/>
        <end position="171"/>
    </location>
</feature>
<feature type="transmembrane region" description="Helical" evidence="5">
    <location>
        <begin position="122"/>
        <end position="143"/>
    </location>
</feature>
<dbReference type="Proteomes" id="UP001238163">
    <property type="component" value="Unassembled WGS sequence"/>
</dbReference>
<comment type="subcellular location">
    <subcellularLocation>
        <location evidence="1">Membrane</location>
        <topology evidence="1">Multi-pass membrane protein</topology>
    </subcellularLocation>
</comment>
<keyword evidence="8" id="KW-1185">Reference proteome</keyword>
<evidence type="ECO:0000256" key="3">
    <source>
        <dbReference type="ARBA" id="ARBA00022989"/>
    </source>
</evidence>
<feature type="domain" description="RDD" evidence="6">
    <location>
        <begin position="108"/>
        <end position="217"/>
    </location>
</feature>
<reference evidence="7" key="1">
    <citation type="submission" date="2023-07" db="EMBL/GenBank/DDBJ databases">
        <title>Genomic Encyclopedia of Type Strains, Phase IV (KMG-IV): sequencing the most valuable type-strain genomes for metagenomic binning, comparative biology and taxonomic classification.</title>
        <authorList>
            <person name="Goeker M."/>
        </authorList>
    </citation>
    <scope>NUCLEOTIDE SEQUENCE</scope>
    <source>
        <strain evidence="7">DSM 24202</strain>
    </source>
</reference>
<evidence type="ECO:0000256" key="5">
    <source>
        <dbReference type="SAM" id="Phobius"/>
    </source>
</evidence>
<sequence>MASERLYLVKNEAGEEMGPADQDALVIWAKDGKITPGCKVRSTLIPQWEAAGGVDFLKPFILAQQEAAVRKKQNSIVNIIKRRIFLRAEDIMADSGLVKVRMESYPRANLLVRYMAGLTDTVIMALLAAGIAYLCTLLFQHGVFGKEQIFYVGFGLFWVLCLLYFTLSIAYRTQTLGQRYWGIFLIKQDGQSFWVGRAFFYTIFMIPLGIFSALFALTSENKLSAQEYLTGTRMVKLKLISKKQR</sequence>
<evidence type="ECO:0000313" key="7">
    <source>
        <dbReference type="EMBL" id="MDQ0287932.1"/>
    </source>
</evidence>